<evidence type="ECO:0000313" key="2">
    <source>
        <dbReference type="Proteomes" id="UP000441399"/>
    </source>
</evidence>
<keyword evidence="2" id="KW-1185">Reference proteome</keyword>
<name>A0A5S9NNY5_9GAMM</name>
<proteinExistence type="predicted"/>
<dbReference type="EMBL" id="CACSIO010000002">
    <property type="protein sequence ID" value="CAA0092105.1"/>
    <property type="molecule type" value="Genomic_DNA"/>
</dbReference>
<evidence type="ECO:0000313" key="1">
    <source>
        <dbReference type="EMBL" id="CAA0092105.1"/>
    </source>
</evidence>
<accession>A0A5S9NNY5</accession>
<organism evidence="1 2">
    <name type="scientific">BD1-7 clade bacterium</name>
    <dbReference type="NCBI Taxonomy" id="2029982"/>
    <lineage>
        <taxon>Bacteria</taxon>
        <taxon>Pseudomonadati</taxon>
        <taxon>Pseudomonadota</taxon>
        <taxon>Gammaproteobacteria</taxon>
        <taxon>Cellvibrionales</taxon>
        <taxon>Spongiibacteraceae</taxon>
        <taxon>BD1-7 clade</taxon>
    </lineage>
</organism>
<gene>
    <name evidence="1" type="ORF">OPDIPICF_03763</name>
</gene>
<dbReference type="AlphaFoldDB" id="A0A5S9NNY5"/>
<sequence length="72" mass="8153">MIFLTLNLTNAHVRSMAAARIRREVNQTLPWLLCVLCRSVDSGAKVYALNITLQHLLGDRQRHPMPPNVDDS</sequence>
<dbReference type="Proteomes" id="UP000441399">
    <property type="component" value="Unassembled WGS sequence"/>
</dbReference>
<reference evidence="1 2" key="1">
    <citation type="submission" date="2019-11" db="EMBL/GenBank/DDBJ databases">
        <authorList>
            <person name="Holert J."/>
        </authorList>
    </citation>
    <scope>NUCLEOTIDE SEQUENCE [LARGE SCALE GENOMIC DNA]</scope>
    <source>
        <strain evidence="1">SB11_3</strain>
    </source>
</reference>
<protein>
    <submittedName>
        <fullName evidence="1">Uncharacterized protein</fullName>
    </submittedName>
</protein>